<dbReference type="eggNOG" id="ENOG5034BAE">
    <property type="taxonomic scope" value="Bacteria"/>
</dbReference>
<dbReference type="RefSeq" id="WP_006038325.1">
    <property type="nucleotide sequence ID" value="NZ_AEDD01000005.1"/>
</dbReference>
<name>E0I9J2_9BACL</name>
<dbReference type="OrthoDB" id="2909105at2"/>
<dbReference type="EMBL" id="AEDD01000005">
    <property type="protein sequence ID" value="EFM11076.1"/>
    <property type="molecule type" value="Genomic_DNA"/>
</dbReference>
<dbReference type="STRING" id="717606.PaecuDRAFT_2329"/>
<keyword evidence="2" id="KW-1185">Reference proteome</keyword>
<reference evidence="1 2" key="1">
    <citation type="submission" date="2010-07" db="EMBL/GenBank/DDBJ databases">
        <title>The draft genome of Paenibacillus curdlanolyticus YK9.</title>
        <authorList>
            <consortium name="US DOE Joint Genome Institute (JGI-PGF)"/>
            <person name="Lucas S."/>
            <person name="Copeland A."/>
            <person name="Lapidus A."/>
            <person name="Cheng J.-F."/>
            <person name="Bruce D."/>
            <person name="Goodwin L."/>
            <person name="Pitluck S."/>
            <person name="Land M.L."/>
            <person name="Hauser L."/>
            <person name="Chang Y.-J."/>
            <person name="Jeffries C."/>
            <person name="Anderson I.J."/>
            <person name="Johnson E."/>
            <person name="Loganathan U."/>
            <person name="Mulhopadhyay B."/>
            <person name="Kyrpides N."/>
            <person name="Woyke T.J."/>
        </authorList>
    </citation>
    <scope>NUCLEOTIDE SEQUENCE [LARGE SCALE GENOMIC DNA]</scope>
    <source>
        <strain evidence="1 2">YK9</strain>
    </source>
</reference>
<accession>E0I9J2</accession>
<evidence type="ECO:0008006" key="3">
    <source>
        <dbReference type="Google" id="ProtNLM"/>
    </source>
</evidence>
<dbReference type="AlphaFoldDB" id="E0I9J2"/>
<protein>
    <recommendedName>
        <fullName evidence="3">DNA mismatch repair protein</fullName>
    </recommendedName>
</protein>
<dbReference type="Proteomes" id="UP000005387">
    <property type="component" value="Unassembled WGS sequence"/>
</dbReference>
<evidence type="ECO:0000313" key="1">
    <source>
        <dbReference type="EMBL" id="EFM11076.1"/>
    </source>
</evidence>
<gene>
    <name evidence="1" type="ORF">PaecuDRAFT_2329</name>
</gene>
<evidence type="ECO:0000313" key="2">
    <source>
        <dbReference type="Proteomes" id="UP000005387"/>
    </source>
</evidence>
<organism evidence="1 2">
    <name type="scientific">Paenibacillus curdlanolyticus YK9</name>
    <dbReference type="NCBI Taxonomy" id="717606"/>
    <lineage>
        <taxon>Bacteria</taxon>
        <taxon>Bacillati</taxon>
        <taxon>Bacillota</taxon>
        <taxon>Bacilli</taxon>
        <taxon>Bacillales</taxon>
        <taxon>Paenibacillaceae</taxon>
        <taxon>Paenibacillus</taxon>
    </lineage>
</organism>
<proteinExistence type="predicted"/>
<sequence length="211" mass="24140">MPGFNTNDQSQLNSQSINQSASNIKNMSRQMVIEIGVDALNKVGSDLICKVCIVNSGSCCNGCRHLENGIGCKTRNTSCTAWLCGFLKLLLYTTELLKDWDDFWIQVPGQDFREDFTPEFFFVEKPLQMKSIRSLSEALAADLRELASAHIAIGFIITLREKIDKNIDRWSQCKDDPKKRNRIERNIQALSSPFRRFNNELRDYRLIHSNA</sequence>